<reference evidence="8 9" key="2">
    <citation type="journal article" date="2021" name="Curr. Genet.">
        <title>Genetic response to nitrogen starvation in the aggressive Eucalyptus foliar pathogen Teratosphaeria destructans.</title>
        <authorList>
            <person name="Havenga M."/>
            <person name="Wingfield B.D."/>
            <person name="Wingfield M.J."/>
            <person name="Dreyer L.L."/>
            <person name="Roets F."/>
            <person name="Aylward J."/>
        </authorList>
    </citation>
    <scope>NUCLEOTIDE SEQUENCE [LARGE SCALE GENOMIC DNA]</scope>
    <source>
        <strain evidence="8">CMW44962</strain>
    </source>
</reference>
<evidence type="ECO:0000256" key="1">
    <source>
        <dbReference type="ARBA" id="ARBA00004496"/>
    </source>
</evidence>
<dbReference type="InterPro" id="IPR001680">
    <property type="entry name" value="WD40_rpt"/>
</dbReference>
<evidence type="ECO:0000256" key="6">
    <source>
        <dbReference type="ARBA" id="ARBA00038255"/>
    </source>
</evidence>
<feature type="repeat" description="WD" evidence="7">
    <location>
        <begin position="683"/>
        <end position="716"/>
    </location>
</feature>
<dbReference type="OrthoDB" id="5594999at2759"/>
<dbReference type="SUPFAM" id="SSF50978">
    <property type="entry name" value="WD40 repeat-like"/>
    <property type="match status" value="2"/>
</dbReference>
<keyword evidence="4" id="KW-0819">tRNA processing</keyword>
<dbReference type="InterPro" id="IPR015943">
    <property type="entry name" value="WD40/YVTN_repeat-like_dom_sf"/>
</dbReference>
<dbReference type="PANTHER" id="PTHR14344:SF3">
    <property type="entry name" value="WD REPEAT-CONTAINING PROTEIN 6"/>
    <property type="match status" value="1"/>
</dbReference>
<evidence type="ECO:0000313" key="8">
    <source>
        <dbReference type="EMBL" id="KAH9825639.1"/>
    </source>
</evidence>
<keyword evidence="5" id="KW-0677">Repeat</keyword>
<evidence type="ECO:0000256" key="5">
    <source>
        <dbReference type="ARBA" id="ARBA00022737"/>
    </source>
</evidence>
<accession>A0A9W7W0V0</accession>
<dbReference type="Gene3D" id="2.130.10.10">
    <property type="entry name" value="YVTN repeat-like/Quinoprotein amine dehydrogenase"/>
    <property type="match status" value="3"/>
</dbReference>
<keyword evidence="9" id="KW-1185">Reference proteome</keyword>
<keyword evidence="3 7" id="KW-0853">WD repeat</keyword>
<gene>
    <name evidence="8" type="ORF">Tdes44962_MAKER04081</name>
</gene>
<evidence type="ECO:0000256" key="2">
    <source>
        <dbReference type="ARBA" id="ARBA00022490"/>
    </source>
</evidence>
<dbReference type="InterPro" id="IPR051973">
    <property type="entry name" value="tRNA_Anticodon_Mtase-Reg"/>
</dbReference>
<dbReference type="GO" id="GO:0030488">
    <property type="term" value="P:tRNA methylation"/>
    <property type="evidence" value="ECO:0007669"/>
    <property type="project" value="TreeGrafter"/>
</dbReference>
<dbReference type="AlphaFoldDB" id="A0A9W7W0V0"/>
<comment type="caution">
    <text evidence="8">The sequence shown here is derived from an EMBL/GenBank/DDBJ whole genome shotgun (WGS) entry which is preliminary data.</text>
</comment>
<feature type="repeat" description="WD" evidence="7">
    <location>
        <begin position="125"/>
        <end position="165"/>
    </location>
</feature>
<dbReference type="PANTHER" id="PTHR14344">
    <property type="entry name" value="WD REPEAT PROTEIN"/>
    <property type="match status" value="1"/>
</dbReference>
<comment type="similarity">
    <text evidence="6">Belongs to the WD repeat WDR6 family.</text>
</comment>
<sequence>MGPDFDINLGPVVKAPDWILDGSFATHQEGGVTQQRIAFVTAHNALIVATIDRLEATCDSDHPVLNASVPGSNCILYTAHVKWLSGSQCLIASGTAFGDVIVWSADLMQASSRRSKATAQVHYTFSAHEGSVFGVQISSAIADLDQKRLLASCSDDRTVSIWDISDLSVESPALTDVQRDTGFGAKSEHQGHAPPCLAKAMGHMSRIWHVRFLPDDHSANVGRNYLAETRIMSFGEDASNITWALKPLPDHTSSAGKAMLRQVACHTAHAGKHIWSVAVSAAGQVATGGCDGAIAIRSVAPACDTPTRLCLFAAIEGGDTIRSYDFVAAHSMIAVTEAGRVLEVSILDDDNVTVSTVSEQLPDLNHYSITAGVPGAGFIAGSTGAILVYDHHRRTVNEFARAGGKVAGIFTSIDEDGITFSLLVTSLGCAEVQLFDELGLGNSYRYLTSMQHKLLKLPAEFVVTSFARCKNCEQNIVALGSRQGTIAVYRLLASASAQPVLVFQAHSQESVTALRWSGSVYLHSVGRDGAHAIHRIIMVEEIYRAEVVHKLTLPFGPNVEGMYTDPCRFLLWGFRGKHFVVYDARANRETMSVECGGAHRSFAFQPQESGGTFVWTKASKVYCQTQSELPYLLLHSGWHGREVKSMAISPNAVQIIATGAEDTDIKLCIFDEPREDLRCLQTLRKHNTGIQHLQWSTDGQYLFSSGGSEEFFVWQVTFDVPEIGLGMYCDSMHPRSGISDLRIMGFAIQEESNDDGYRVTMAYSDSSVRLWRYGCKQWNLMAAGDYLTACLTHAVFLDGYVSKLLTTATDGHCALWTQDVVGSDLIWSARHTIHQNAVLAATHIRLSTGGHVLFAGGDDNAISITSLIQDQTKNMILRMPRAHAAAVTGISVLHHSHDKILLASASIDQNVKVWEVEIRGGIVDRDTPVKKLWTCHTSVADVSSLGTYHFAGGEIGVVVCGVGIELLRPKWDVRD</sequence>
<proteinExistence type="inferred from homology"/>
<dbReference type="InterPro" id="IPR036322">
    <property type="entry name" value="WD40_repeat_dom_sf"/>
</dbReference>
<dbReference type="GO" id="GO:0005737">
    <property type="term" value="C:cytoplasm"/>
    <property type="evidence" value="ECO:0007669"/>
    <property type="project" value="UniProtKB-SubCell"/>
</dbReference>
<evidence type="ECO:0000256" key="7">
    <source>
        <dbReference type="PROSITE-ProRule" id="PRU00221"/>
    </source>
</evidence>
<dbReference type="Proteomes" id="UP001138500">
    <property type="component" value="Unassembled WGS sequence"/>
</dbReference>
<comment type="subcellular location">
    <subcellularLocation>
        <location evidence="1">Cytoplasm</location>
    </subcellularLocation>
</comment>
<evidence type="ECO:0000313" key="9">
    <source>
        <dbReference type="Proteomes" id="UP001138500"/>
    </source>
</evidence>
<evidence type="ECO:0000256" key="3">
    <source>
        <dbReference type="ARBA" id="ARBA00022574"/>
    </source>
</evidence>
<reference evidence="8 9" key="1">
    <citation type="journal article" date="2018" name="IMA Fungus">
        <title>IMA Genome-F 10: Nine draft genome sequences of Claviceps purpurea s.lat., including C. arundinis, C. humidiphila, and C. cf. spartinae, pseudomolecules for the pitch canker pathogen Fusarium circinatum, draft genome of Davidsoniella eucalypti, Grosmannia galeiformis, Quambalaria eucalypti, and Teratosphaeria destructans.</title>
        <authorList>
            <person name="Wingfield B.D."/>
            <person name="Liu M."/>
            <person name="Nguyen H.D."/>
            <person name="Lane F.A."/>
            <person name="Morgan S.W."/>
            <person name="De Vos L."/>
            <person name="Wilken P.M."/>
            <person name="Duong T.A."/>
            <person name="Aylward J."/>
            <person name="Coetzee M.P."/>
            <person name="Dadej K."/>
            <person name="De Beer Z.W."/>
            <person name="Findlay W."/>
            <person name="Havenga M."/>
            <person name="Kolarik M."/>
            <person name="Menzies J.G."/>
            <person name="Naidoo K."/>
            <person name="Pochopski O."/>
            <person name="Shoukouhi P."/>
            <person name="Santana Q.C."/>
            <person name="Seifert K.A."/>
            <person name="Soal N."/>
            <person name="Steenkamp E.T."/>
            <person name="Tatham C.T."/>
            <person name="van der Nest M.A."/>
            <person name="Wingfield M.J."/>
        </authorList>
    </citation>
    <scope>NUCLEOTIDE SEQUENCE [LARGE SCALE GENOMIC DNA]</scope>
    <source>
        <strain evidence="8">CMW44962</strain>
    </source>
</reference>
<evidence type="ECO:0000256" key="4">
    <source>
        <dbReference type="ARBA" id="ARBA00022694"/>
    </source>
</evidence>
<dbReference type="Pfam" id="PF00400">
    <property type="entry name" value="WD40"/>
    <property type="match status" value="3"/>
</dbReference>
<dbReference type="PROSITE" id="PS50082">
    <property type="entry name" value="WD_REPEATS_2"/>
    <property type="match status" value="2"/>
</dbReference>
<dbReference type="SUPFAM" id="SSF69322">
    <property type="entry name" value="Tricorn protease domain 2"/>
    <property type="match status" value="1"/>
</dbReference>
<dbReference type="PROSITE" id="PS00678">
    <property type="entry name" value="WD_REPEATS_1"/>
    <property type="match status" value="2"/>
</dbReference>
<dbReference type="SMART" id="SM00320">
    <property type="entry name" value="WD40"/>
    <property type="match status" value="7"/>
</dbReference>
<dbReference type="EMBL" id="RIBY02002090">
    <property type="protein sequence ID" value="KAH9825639.1"/>
    <property type="molecule type" value="Genomic_DNA"/>
</dbReference>
<protein>
    <submittedName>
        <fullName evidence="8">WD repeat protein</fullName>
    </submittedName>
</protein>
<name>A0A9W7W0V0_9PEZI</name>
<keyword evidence="2" id="KW-0963">Cytoplasm</keyword>
<dbReference type="InterPro" id="IPR019775">
    <property type="entry name" value="WD40_repeat_CS"/>
</dbReference>
<organism evidence="8 9">
    <name type="scientific">Teratosphaeria destructans</name>
    <dbReference type="NCBI Taxonomy" id="418781"/>
    <lineage>
        <taxon>Eukaryota</taxon>
        <taxon>Fungi</taxon>
        <taxon>Dikarya</taxon>
        <taxon>Ascomycota</taxon>
        <taxon>Pezizomycotina</taxon>
        <taxon>Dothideomycetes</taxon>
        <taxon>Dothideomycetidae</taxon>
        <taxon>Mycosphaerellales</taxon>
        <taxon>Teratosphaeriaceae</taxon>
        <taxon>Teratosphaeria</taxon>
    </lineage>
</organism>